<keyword evidence="7" id="KW-1185">Reference proteome</keyword>
<keyword evidence="2" id="KW-0813">Transport</keyword>
<dbReference type="PROSITE" id="PS51257">
    <property type="entry name" value="PROKAR_LIPOPROTEIN"/>
    <property type="match status" value="1"/>
</dbReference>
<keyword evidence="3 5" id="KW-0732">Signal</keyword>
<dbReference type="Pfam" id="PF13416">
    <property type="entry name" value="SBP_bac_8"/>
    <property type="match status" value="1"/>
</dbReference>
<gene>
    <name evidence="6" type="ORF">ACFSUB_10265</name>
</gene>
<sequence length="419" mass="45823">MKLFAKSLGLVSAVLMFMVLGACGSNGGNTSSSEGGNSEGGSAEEILVWDYFTGVQQEKFYQLVEEYNNSQDEVVIKTEYVPFDEIKKQLSVGSAGSNLPDMVFMDNVDNAAFAEQGILTDLTEQIENWEQTEQFLEGPLHSTTYDGKYYGLPVTSNTLGLYYNEDMFEEAGISNPPETWSDLKDTASQLTQGAVQGFGMSAVKSEESTFQFYPFLLSAGADYKSLGSEGATQALSLVNELVDNGSMSSSVINATQDDLARQFSTGNLAMMINGTWNIERIKSENPDLHFNIAEIPKAEKHASTLGGANLTSVSGGNVEASWDFMKWLTSPEQLTDYTAETGVFPPRQDILNESNHWSEDKHLSSFLPIMEYAQARGPSPEWPNVSEAIQLTLQESLTDSKSPEQAMKDAAEEVSTISE</sequence>
<dbReference type="PROSITE" id="PS01037">
    <property type="entry name" value="SBP_BACTERIAL_1"/>
    <property type="match status" value="1"/>
</dbReference>
<feature type="region of interest" description="Disordered" evidence="4">
    <location>
        <begin position="395"/>
        <end position="419"/>
    </location>
</feature>
<dbReference type="EMBL" id="JBHUML010000002">
    <property type="protein sequence ID" value="MFD2705857.1"/>
    <property type="molecule type" value="Genomic_DNA"/>
</dbReference>
<evidence type="ECO:0000256" key="3">
    <source>
        <dbReference type="ARBA" id="ARBA00022729"/>
    </source>
</evidence>
<protein>
    <submittedName>
        <fullName evidence="6">ABC transporter substrate-binding protein</fullName>
    </submittedName>
</protein>
<name>A0ABW5T3C4_9BACI</name>
<dbReference type="InterPro" id="IPR006059">
    <property type="entry name" value="SBP"/>
</dbReference>
<comment type="similarity">
    <text evidence="1">Belongs to the bacterial solute-binding protein 1 family.</text>
</comment>
<dbReference type="PANTHER" id="PTHR30061">
    <property type="entry name" value="MALTOSE-BINDING PERIPLASMIC PROTEIN"/>
    <property type="match status" value="1"/>
</dbReference>
<comment type="caution">
    <text evidence="6">The sequence shown here is derived from an EMBL/GenBank/DDBJ whole genome shotgun (WGS) entry which is preliminary data.</text>
</comment>
<evidence type="ECO:0000313" key="6">
    <source>
        <dbReference type="EMBL" id="MFD2705857.1"/>
    </source>
</evidence>
<dbReference type="SUPFAM" id="SSF53850">
    <property type="entry name" value="Periplasmic binding protein-like II"/>
    <property type="match status" value="1"/>
</dbReference>
<feature type="signal peptide" evidence="5">
    <location>
        <begin position="1"/>
        <end position="24"/>
    </location>
</feature>
<organism evidence="6 7">
    <name type="scientific">Salibacterium lacus</name>
    <dbReference type="NCBI Taxonomy" id="1898109"/>
    <lineage>
        <taxon>Bacteria</taxon>
        <taxon>Bacillati</taxon>
        <taxon>Bacillota</taxon>
        <taxon>Bacilli</taxon>
        <taxon>Bacillales</taxon>
        <taxon>Bacillaceae</taxon>
    </lineage>
</organism>
<dbReference type="Gene3D" id="3.40.190.10">
    <property type="entry name" value="Periplasmic binding protein-like II"/>
    <property type="match status" value="2"/>
</dbReference>
<dbReference type="InterPro" id="IPR006061">
    <property type="entry name" value="SBP_1_CS"/>
</dbReference>
<evidence type="ECO:0000256" key="1">
    <source>
        <dbReference type="ARBA" id="ARBA00008520"/>
    </source>
</evidence>
<proteinExistence type="inferred from homology"/>
<dbReference type="RefSeq" id="WP_380713081.1">
    <property type="nucleotide sequence ID" value="NZ_JBHUML010000002.1"/>
</dbReference>
<evidence type="ECO:0000256" key="2">
    <source>
        <dbReference type="ARBA" id="ARBA00022448"/>
    </source>
</evidence>
<evidence type="ECO:0000256" key="4">
    <source>
        <dbReference type="SAM" id="MobiDB-lite"/>
    </source>
</evidence>
<evidence type="ECO:0000256" key="5">
    <source>
        <dbReference type="SAM" id="SignalP"/>
    </source>
</evidence>
<accession>A0ABW5T3C4</accession>
<dbReference type="Proteomes" id="UP001597520">
    <property type="component" value="Unassembled WGS sequence"/>
</dbReference>
<dbReference type="PANTHER" id="PTHR30061:SF50">
    <property type="entry name" value="MALTOSE_MALTODEXTRIN-BINDING PERIPLASMIC PROTEIN"/>
    <property type="match status" value="1"/>
</dbReference>
<feature type="chain" id="PRO_5046598077" evidence="5">
    <location>
        <begin position="25"/>
        <end position="419"/>
    </location>
</feature>
<dbReference type="CDD" id="cd14748">
    <property type="entry name" value="PBP2_UgpB"/>
    <property type="match status" value="1"/>
</dbReference>
<reference evidence="7" key="1">
    <citation type="journal article" date="2019" name="Int. J. Syst. Evol. Microbiol.">
        <title>The Global Catalogue of Microorganisms (GCM) 10K type strain sequencing project: providing services to taxonomists for standard genome sequencing and annotation.</title>
        <authorList>
            <consortium name="The Broad Institute Genomics Platform"/>
            <consortium name="The Broad Institute Genome Sequencing Center for Infectious Disease"/>
            <person name="Wu L."/>
            <person name="Ma J."/>
        </authorList>
    </citation>
    <scope>NUCLEOTIDE SEQUENCE [LARGE SCALE GENOMIC DNA]</scope>
    <source>
        <strain evidence="7">KCTC 33792</strain>
    </source>
</reference>
<evidence type="ECO:0000313" key="7">
    <source>
        <dbReference type="Proteomes" id="UP001597520"/>
    </source>
</evidence>